<dbReference type="InterPro" id="IPR003691">
    <property type="entry name" value="FluC"/>
</dbReference>
<comment type="catalytic activity">
    <reaction evidence="8">
        <text>fluoride(in) = fluoride(out)</text>
        <dbReference type="Rhea" id="RHEA:76159"/>
        <dbReference type="ChEBI" id="CHEBI:17051"/>
    </reaction>
    <physiologicalReaction direction="left-to-right" evidence="8">
        <dbReference type="Rhea" id="RHEA:76160"/>
    </physiologicalReaction>
</comment>
<feature type="transmembrane region" description="Helical" evidence="10">
    <location>
        <begin position="33"/>
        <end position="56"/>
    </location>
</feature>
<evidence type="ECO:0000256" key="2">
    <source>
        <dbReference type="ARBA" id="ARBA00022475"/>
    </source>
</evidence>
<feature type="binding site" evidence="10">
    <location>
        <position position="77"/>
    </location>
    <ligand>
        <name>Na(+)</name>
        <dbReference type="ChEBI" id="CHEBI:29101"/>
        <note>structural</note>
    </ligand>
</feature>
<evidence type="ECO:0000313" key="12">
    <source>
        <dbReference type="Proteomes" id="UP000050949"/>
    </source>
</evidence>
<dbReference type="PATRIC" id="fig|1122147.4.peg.152"/>
<keyword evidence="5 10" id="KW-0472">Membrane</keyword>
<keyword evidence="10" id="KW-0915">Sodium</keyword>
<dbReference type="GO" id="GO:0046872">
    <property type="term" value="F:metal ion binding"/>
    <property type="evidence" value="ECO:0007669"/>
    <property type="project" value="UniProtKB-KW"/>
</dbReference>
<comment type="function">
    <text evidence="9 10">Fluoride-specific ion channel. Important for reducing fluoride concentration in the cell, thus reducing its toxicity.</text>
</comment>
<proteinExistence type="inferred from homology"/>
<dbReference type="AlphaFoldDB" id="A0A0R1XSC1"/>
<dbReference type="PANTHER" id="PTHR28259">
    <property type="entry name" value="FLUORIDE EXPORT PROTEIN 1-RELATED"/>
    <property type="match status" value="1"/>
</dbReference>
<name>A0A0R1XSC1_9LACO</name>
<dbReference type="HAMAP" id="MF_00454">
    <property type="entry name" value="FluC"/>
    <property type="match status" value="1"/>
</dbReference>
<comment type="similarity">
    <text evidence="7 10">Belongs to the fluoride channel Fluc/FEX (TC 1.A.43) family.</text>
</comment>
<comment type="caution">
    <text evidence="11">The sequence shown here is derived from an EMBL/GenBank/DDBJ whole genome shotgun (WGS) entry which is preliminary data.</text>
</comment>
<keyword evidence="4 10" id="KW-1133">Transmembrane helix</keyword>
<dbReference type="GO" id="GO:0062054">
    <property type="term" value="F:fluoride channel activity"/>
    <property type="evidence" value="ECO:0007669"/>
    <property type="project" value="UniProtKB-UniRule"/>
</dbReference>
<evidence type="ECO:0000256" key="1">
    <source>
        <dbReference type="ARBA" id="ARBA00004651"/>
    </source>
</evidence>
<protein>
    <recommendedName>
        <fullName evidence="10">Fluoride-specific ion channel FluC</fullName>
    </recommendedName>
</protein>
<evidence type="ECO:0000256" key="8">
    <source>
        <dbReference type="ARBA" id="ARBA00035585"/>
    </source>
</evidence>
<dbReference type="eggNOG" id="COG0239">
    <property type="taxonomic scope" value="Bacteria"/>
</dbReference>
<accession>A0A0R1XSC1</accession>
<feature type="transmembrane region" description="Helical" evidence="10">
    <location>
        <begin position="63"/>
        <end position="85"/>
    </location>
</feature>
<keyword evidence="3 10" id="KW-0812">Transmembrane</keyword>
<evidence type="ECO:0000256" key="3">
    <source>
        <dbReference type="ARBA" id="ARBA00022692"/>
    </source>
</evidence>
<keyword evidence="10" id="KW-0406">Ion transport</keyword>
<keyword evidence="10" id="KW-0479">Metal-binding</keyword>
<evidence type="ECO:0000256" key="6">
    <source>
        <dbReference type="ARBA" id="ARBA00023303"/>
    </source>
</evidence>
<feature type="binding site" evidence="10">
    <location>
        <position position="74"/>
    </location>
    <ligand>
        <name>Na(+)</name>
        <dbReference type="ChEBI" id="CHEBI:29101"/>
        <note>structural</note>
    </ligand>
</feature>
<evidence type="ECO:0000256" key="10">
    <source>
        <dbReference type="HAMAP-Rule" id="MF_00454"/>
    </source>
</evidence>
<sequence length="130" mass="13685">MKKMGSILIVFLGGALGGLARYGLNQWVGDPTSLLGTTIENLTGSFLLALLTAYAVDSDWPDALVLGLGTGVIGGYTTFSTLMLATMTNIRQTPGRTLGLFLVNLLGGLVLAGLGYYLGDRATERREGEQ</sequence>
<comment type="subcellular location">
    <subcellularLocation>
        <location evidence="1 10">Cell membrane</location>
        <topology evidence="1 10">Multi-pass membrane protein</topology>
    </subcellularLocation>
</comment>
<dbReference type="EMBL" id="AZFW01000008">
    <property type="protein sequence ID" value="KRM29958.1"/>
    <property type="molecule type" value="Genomic_DNA"/>
</dbReference>
<dbReference type="PANTHER" id="PTHR28259:SF1">
    <property type="entry name" value="FLUORIDE EXPORT PROTEIN 1-RELATED"/>
    <property type="match status" value="1"/>
</dbReference>
<evidence type="ECO:0000256" key="7">
    <source>
        <dbReference type="ARBA" id="ARBA00035120"/>
    </source>
</evidence>
<keyword evidence="6 10" id="KW-0407">Ion channel</keyword>
<reference evidence="11 12" key="1">
    <citation type="journal article" date="2015" name="Genome Announc.">
        <title>Expanding the biotechnology potential of lactobacilli through comparative genomics of 213 strains and associated genera.</title>
        <authorList>
            <person name="Sun Z."/>
            <person name="Harris H.M."/>
            <person name="McCann A."/>
            <person name="Guo C."/>
            <person name="Argimon S."/>
            <person name="Zhang W."/>
            <person name="Yang X."/>
            <person name="Jeffery I.B."/>
            <person name="Cooney J.C."/>
            <person name="Kagawa T.F."/>
            <person name="Liu W."/>
            <person name="Song Y."/>
            <person name="Salvetti E."/>
            <person name="Wrobel A."/>
            <person name="Rasinkangas P."/>
            <person name="Parkhill J."/>
            <person name="Rea M.C."/>
            <person name="O'Sullivan O."/>
            <person name="Ritari J."/>
            <person name="Douillard F.P."/>
            <person name="Paul Ross R."/>
            <person name="Yang R."/>
            <person name="Briner A.E."/>
            <person name="Felis G.E."/>
            <person name="de Vos W.M."/>
            <person name="Barrangou R."/>
            <person name="Klaenhammer T.R."/>
            <person name="Caufield P.W."/>
            <person name="Cui Y."/>
            <person name="Zhang H."/>
            <person name="O'Toole P.W."/>
        </authorList>
    </citation>
    <scope>NUCLEOTIDE SEQUENCE [LARGE SCALE GENOMIC DNA]</scope>
    <source>
        <strain evidence="11 12">DSM 16991</strain>
    </source>
</reference>
<organism evidence="11 12">
    <name type="scientific">Schleiferilactobacillus harbinensis DSM 16991</name>
    <dbReference type="NCBI Taxonomy" id="1122147"/>
    <lineage>
        <taxon>Bacteria</taxon>
        <taxon>Bacillati</taxon>
        <taxon>Bacillota</taxon>
        <taxon>Bacilli</taxon>
        <taxon>Lactobacillales</taxon>
        <taxon>Lactobacillaceae</taxon>
        <taxon>Schleiferilactobacillus</taxon>
    </lineage>
</organism>
<evidence type="ECO:0000256" key="5">
    <source>
        <dbReference type="ARBA" id="ARBA00023136"/>
    </source>
</evidence>
<evidence type="ECO:0000256" key="4">
    <source>
        <dbReference type="ARBA" id="ARBA00022989"/>
    </source>
</evidence>
<dbReference type="GO" id="GO:0140114">
    <property type="term" value="P:cellular detoxification of fluoride"/>
    <property type="evidence" value="ECO:0007669"/>
    <property type="project" value="UniProtKB-UniRule"/>
</dbReference>
<dbReference type="GO" id="GO:0005886">
    <property type="term" value="C:plasma membrane"/>
    <property type="evidence" value="ECO:0007669"/>
    <property type="project" value="UniProtKB-SubCell"/>
</dbReference>
<dbReference type="Pfam" id="PF02537">
    <property type="entry name" value="CRCB"/>
    <property type="match status" value="1"/>
</dbReference>
<keyword evidence="10" id="KW-0813">Transport</keyword>
<keyword evidence="2 10" id="KW-1003">Cell membrane</keyword>
<feature type="transmembrane region" description="Helical" evidence="10">
    <location>
        <begin position="97"/>
        <end position="118"/>
    </location>
</feature>
<gene>
    <name evidence="10" type="primary">fluC</name>
    <name evidence="10" type="synonym">crcB</name>
    <name evidence="11" type="ORF">FC91_GL000150</name>
</gene>
<comment type="activity regulation">
    <text evidence="10">Na(+) is not transported, but it plays an essential structural role and its presence is essential for fluoride channel function.</text>
</comment>
<dbReference type="Proteomes" id="UP000050949">
    <property type="component" value="Unassembled WGS sequence"/>
</dbReference>
<evidence type="ECO:0000313" key="11">
    <source>
        <dbReference type="EMBL" id="KRM29958.1"/>
    </source>
</evidence>
<evidence type="ECO:0000256" key="9">
    <source>
        <dbReference type="ARBA" id="ARBA00049940"/>
    </source>
</evidence>